<name>A0A0J6IG22_9PSED</name>
<dbReference type="Pfam" id="PF00149">
    <property type="entry name" value="Metallophos"/>
    <property type="match status" value="1"/>
</dbReference>
<dbReference type="AlphaFoldDB" id="A0A0J6IG22"/>
<comment type="caution">
    <text evidence="6">The sequence shown here is derived from an EMBL/GenBank/DDBJ whole genome shotgun (WGS) entry which is preliminary data.</text>
</comment>
<dbReference type="RefSeq" id="WP_048364464.1">
    <property type="nucleotide sequence ID" value="NZ_JYLF01000004.1"/>
</dbReference>
<dbReference type="PANTHER" id="PTHR42988:SF2">
    <property type="entry name" value="CYCLIC NUCLEOTIDE PHOSPHODIESTERASE CBUA0032-RELATED"/>
    <property type="match status" value="1"/>
</dbReference>
<keyword evidence="2" id="KW-0378">Hydrolase</keyword>
<accession>A0A0J6J354</accession>
<protein>
    <submittedName>
        <fullName evidence="6">Serine/threonine protein phosphatase</fullName>
    </submittedName>
</protein>
<evidence type="ECO:0000256" key="3">
    <source>
        <dbReference type="ARBA" id="ARBA00023004"/>
    </source>
</evidence>
<evidence type="ECO:0000256" key="2">
    <source>
        <dbReference type="ARBA" id="ARBA00022801"/>
    </source>
</evidence>
<gene>
    <name evidence="6" type="ORF">TU86_11650</name>
</gene>
<keyword evidence="1" id="KW-0479">Metal-binding</keyword>
<dbReference type="CDD" id="cd07402">
    <property type="entry name" value="MPP_GpdQ"/>
    <property type="match status" value="1"/>
</dbReference>
<dbReference type="PATRIC" id="fig|1608994.3.peg.2965"/>
<dbReference type="Proteomes" id="UP000036325">
    <property type="component" value="Unassembled WGS sequence"/>
</dbReference>
<dbReference type="PANTHER" id="PTHR42988">
    <property type="entry name" value="PHOSPHOHYDROLASE"/>
    <property type="match status" value="1"/>
</dbReference>
<dbReference type="InterPro" id="IPR004843">
    <property type="entry name" value="Calcineurin-like_PHP"/>
</dbReference>
<dbReference type="InterPro" id="IPR050884">
    <property type="entry name" value="CNP_phosphodiesterase-III"/>
</dbReference>
<dbReference type="NCBIfam" id="NF008359">
    <property type="entry name" value="PRK11148.1"/>
    <property type="match status" value="1"/>
</dbReference>
<dbReference type="STRING" id="1608994.TU86_11650"/>
<proteinExistence type="inferred from homology"/>
<dbReference type="EMBL" id="JYLF01000004">
    <property type="protein sequence ID" value="KMN13560.1"/>
    <property type="molecule type" value="Genomic_DNA"/>
</dbReference>
<comment type="similarity">
    <text evidence="4">Belongs to the cyclic nucleotide phosphodiesterase class-III family.</text>
</comment>
<feature type="domain" description="Calcineurin-like phosphoesterase" evidence="5">
    <location>
        <begin position="16"/>
        <end position="203"/>
    </location>
</feature>
<dbReference type="OrthoDB" id="9784378at2"/>
<evidence type="ECO:0000313" key="6">
    <source>
        <dbReference type="EMBL" id="KMN13560.1"/>
    </source>
</evidence>
<evidence type="ECO:0000256" key="4">
    <source>
        <dbReference type="ARBA" id="ARBA00025742"/>
    </source>
</evidence>
<dbReference type="SUPFAM" id="SSF56300">
    <property type="entry name" value="Metallo-dependent phosphatases"/>
    <property type="match status" value="1"/>
</dbReference>
<dbReference type="InterPro" id="IPR029052">
    <property type="entry name" value="Metallo-depent_PP-like"/>
</dbReference>
<sequence length="271" mass="29925">MPSVSTLTTDDPVLLVQLSDSHLFADADGSLLGLKTAQSLQQVIALVRAEQPSIDVLLATGDLAQDGSVAAYQYFRQATHPLAAVARWLPGNHDNVQHMAAAAVQSRLMEPRVDIGNWRITLLHSNVVNKSHGYLEDNQLQLLAQSLSEAPDRHHLVCLHHHPVAVGCEWIEPIGLLNAEAFWAVIDRFPQVKAVLWGHVHQPFDQQRNGLRLLATPSTCFQFAPHSADFNVSTEAPGYRWLRLQPDGTLQTGVSRVAHFDFEPDYGAGKY</sequence>
<dbReference type="GO" id="GO:0046872">
    <property type="term" value="F:metal ion binding"/>
    <property type="evidence" value="ECO:0007669"/>
    <property type="project" value="UniProtKB-KW"/>
</dbReference>
<dbReference type="InterPro" id="IPR026575">
    <property type="entry name" value="GpdQ/CpdA-like"/>
</dbReference>
<dbReference type="Gene3D" id="3.60.21.10">
    <property type="match status" value="1"/>
</dbReference>
<evidence type="ECO:0000259" key="5">
    <source>
        <dbReference type="Pfam" id="PF00149"/>
    </source>
</evidence>
<keyword evidence="3" id="KW-0408">Iron</keyword>
<accession>A0A0J6IG22</accession>
<evidence type="ECO:0000256" key="1">
    <source>
        <dbReference type="ARBA" id="ARBA00022723"/>
    </source>
</evidence>
<reference evidence="6 7" key="1">
    <citation type="submission" date="2015-02" db="EMBL/GenBank/DDBJ databases">
        <title>Pseudomonas helleri sp. nov. and Pseudomonas weihenstephanensis sp. nov., isolated from raw cows milk.</title>
        <authorList>
            <person name="von Neubeck M."/>
            <person name="Huptas C."/>
            <person name="Wenning M."/>
            <person name="Scherer S."/>
        </authorList>
    </citation>
    <scope>NUCLEOTIDE SEQUENCE [LARGE SCALE GENOMIC DNA]</scope>
    <source>
        <strain evidence="6 7">DSM 29166</strain>
    </source>
</reference>
<organism evidence="6 7">
    <name type="scientific">Pseudomonas weihenstephanensis</name>
    <dbReference type="NCBI Taxonomy" id="1608994"/>
    <lineage>
        <taxon>Bacteria</taxon>
        <taxon>Pseudomonadati</taxon>
        <taxon>Pseudomonadota</taxon>
        <taxon>Gammaproteobacteria</taxon>
        <taxon>Pseudomonadales</taxon>
        <taxon>Pseudomonadaceae</taxon>
        <taxon>Pseudomonas</taxon>
    </lineage>
</organism>
<evidence type="ECO:0000313" key="7">
    <source>
        <dbReference type="Proteomes" id="UP000036325"/>
    </source>
</evidence>
<dbReference type="GO" id="GO:0004112">
    <property type="term" value="F:cyclic-nucleotide phosphodiesterase activity"/>
    <property type="evidence" value="ECO:0007669"/>
    <property type="project" value="InterPro"/>
</dbReference>